<accession>A0ABQ8S566</accession>
<dbReference type="Proteomes" id="UP001148838">
    <property type="component" value="Unassembled WGS sequence"/>
</dbReference>
<protein>
    <submittedName>
        <fullName evidence="2">Uncharacterized protein</fullName>
    </submittedName>
</protein>
<feature type="compositionally biased region" description="Polar residues" evidence="1">
    <location>
        <begin position="8"/>
        <end position="20"/>
    </location>
</feature>
<dbReference type="EMBL" id="JAJSOF020000036">
    <property type="protein sequence ID" value="KAJ4429040.1"/>
    <property type="molecule type" value="Genomic_DNA"/>
</dbReference>
<organism evidence="2 3">
    <name type="scientific">Periplaneta americana</name>
    <name type="common">American cockroach</name>
    <name type="synonym">Blatta americana</name>
    <dbReference type="NCBI Taxonomy" id="6978"/>
    <lineage>
        <taxon>Eukaryota</taxon>
        <taxon>Metazoa</taxon>
        <taxon>Ecdysozoa</taxon>
        <taxon>Arthropoda</taxon>
        <taxon>Hexapoda</taxon>
        <taxon>Insecta</taxon>
        <taxon>Pterygota</taxon>
        <taxon>Neoptera</taxon>
        <taxon>Polyneoptera</taxon>
        <taxon>Dictyoptera</taxon>
        <taxon>Blattodea</taxon>
        <taxon>Blattoidea</taxon>
        <taxon>Blattidae</taxon>
        <taxon>Blattinae</taxon>
        <taxon>Periplaneta</taxon>
    </lineage>
</organism>
<evidence type="ECO:0000256" key="1">
    <source>
        <dbReference type="SAM" id="MobiDB-lite"/>
    </source>
</evidence>
<feature type="region of interest" description="Disordered" evidence="1">
    <location>
        <begin position="1"/>
        <end position="25"/>
    </location>
</feature>
<reference evidence="2 3" key="1">
    <citation type="journal article" date="2022" name="Allergy">
        <title>Genome assembly and annotation of Periplaneta americana reveal a comprehensive cockroach allergen profile.</title>
        <authorList>
            <person name="Wang L."/>
            <person name="Xiong Q."/>
            <person name="Saelim N."/>
            <person name="Wang L."/>
            <person name="Nong W."/>
            <person name="Wan A.T."/>
            <person name="Shi M."/>
            <person name="Liu X."/>
            <person name="Cao Q."/>
            <person name="Hui J.H.L."/>
            <person name="Sookrung N."/>
            <person name="Leung T.F."/>
            <person name="Tungtrongchitr A."/>
            <person name="Tsui S.K.W."/>
        </authorList>
    </citation>
    <scope>NUCLEOTIDE SEQUENCE [LARGE SCALE GENOMIC DNA]</scope>
    <source>
        <strain evidence="2">PWHHKU_190912</strain>
    </source>
</reference>
<proteinExistence type="predicted"/>
<sequence length="111" mass="12146">MTDPKISLKQSQGLSVNRDQGPSREVKGFDLLEKIMTEHRLFDKPANIFNMDESGIQKINKAGKVLTAKGSKNISVLTSAEKGENVTIIACKNAEGRFLPPVLVMTGTNKM</sequence>
<evidence type="ECO:0000313" key="2">
    <source>
        <dbReference type="EMBL" id="KAJ4429040.1"/>
    </source>
</evidence>
<comment type="caution">
    <text evidence="2">The sequence shown here is derived from an EMBL/GenBank/DDBJ whole genome shotgun (WGS) entry which is preliminary data.</text>
</comment>
<gene>
    <name evidence="2" type="ORF">ANN_26036</name>
</gene>
<keyword evidence="3" id="KW-1185">Reference proteome</keyword>
<evidence type="ECO:0000313" key="3">
    <source>
        <dbReference type="Proteomes" id="UP001148838"/>
    </source>
</evidence>
<name>A0ABQ8S566_PERAM</name>